<evidence type="ECO:0000256" key="2">
    <source>
        <dbReference type="ARBA" id="ARBA00022723"/>
    </source>
</evidence>
<dbReference type="PANTHER" id="PTHR35005:SF1">
    <property type="entry name" value="2-AMINO-5-FORMYLAMINO-6-RIBOSYLAMINOPYRIMIDIN-4(3H)-ONE 5'-MONOPHOSPHATE DEFORMYLASE"/>
    <property type="match status" value="1"/>
</dbReference>
<evidence type="ECO:0000256" key="3">
    <source>
        <dbReference type="ARBA" id="ARBA00022801"/>
    </source>
</evidence>
<name>D9SKS5_CLOC7</name>
<accession>D9SKS5</accession>
<dbReference type="InterPro" id="IPR024087">
    <property type="entry name" value="Creatininase-like_sf"/>
</dbReference>
<keyword evidence="7" id="KW-1185">Reference proteome</keyword>
<dbReference type="EMBL" id="CP002160">
    <property type="protein sequence ID" value="ADL53497.1"/>
    <property type="molecule type" value="Genomic_DNA"/>
</dbReference>
<evidence type="ECO:0000256" key="4">
    <source>
        <dbReference type="ARBA" id="ARBA00022833"/>
    </source>
</evidence>
<gene>
    <name evidence="6" type="ordered locus">Clocel_3827</name>
</gene>
<evidence type="ECO:0000313" key="7">
    <source>
        <dbReference type="Proteomes" id="UP000002730"/>
    </source>
</evidence>
<evidence type="ECO:0000313" key="6">
    <source>
        <dbReference type="EMBL" id="ADL53497.1"/>
    </source>
</evidence>
<dbReference type="GO" id="GO:0009231">
    <property type="term" value="P:riboflavin biosynthetic process"/>
    <property type="evidence" value="ECO:0007669"/>
    <property type="project" value="TreeGrafter"/>
</dbReference>
<dbReference type="RefSeq" id="WP_010073837.1">
    <property type="nucleotide sequence ID" value="NC_014393.1"/>
</dbReference>
<dbReference type="OrthoDB" id="9801445at2"/>
<dbReference type="GO" id="GO:0046872">
    <property type="term" value="F:metal ion binding"/>
    <property type="evidence" value="ECO:0007669"/>
    <property type="project" value="UniProtKB-KW"/>
</dbReference>
<keyword evidence="2" id="KW-0479">Metal-binding</keyword>
<dbReference type="Pfam" id="PF02633">
    <property type="entry name" value="Creatininase"/>
    <property type="match status" value="1"/>
</dbReference>
<dbReference type="GO" id="GO:0016811">
    <property type="term" value="F:hydrolase activity, acting on carbon-nitrogen (but not peptide) bonds, in linear amides"/>
    <property type="evidence" value="ECO:0007669"/>
    <property type="project" value="TreeGrafter"/>
</dbReference>
<comment type="similarity">
    <text evidence="5">Belongs to the creatininase superfamily.</text>
</comment>
<sequence length="277" mass="31445">MDNSIFQGTMVDMTYVEVENLIKQEAVVLLPVAVIEEHGPHLPLGTDTYLTYAMFKHIQDELDKVNVKSVIAPPFYWGINVATSGFPGSFTVKVDTMKAVLKDTIECLYNWGFKNVYILNMHGDSLHSKTIVETVKEIYEVSQKDKKVYNIIPEFFQKIMGLDDSEPYLLIQKEDHDEPPVNDENPYMDIHAGGFETSLMLLEFKELVNEEMAKGFESSKTTFELLRKWQQGGVEGREITPLGYCGNPSNINLKEAKEFTDAFVKLTVELIVDSLKA</sequence>
<protein>
    <submittedName>
        <fullName evidence="6">Creatininase</fullName>
    </submittedName>
</protein>
<evidence type="ECO:0000256" key="5">
    <source>
        <dbReference type="ARBA" id="ARBA00024029"/>
    </source>
</evidence>
<dbReference type="HOGENOM" id="CLU_055029_3_1_9"/>
<keyword evidence="4" id="KW-0862">Zinc</keyword>
<keyword evidence="3" id="KW-0378">Hydrolase</keyword>
<organism evidence="6 7">
    <name type="scientific">Clostridium cellulovorans (strain ATCC 35296 / DSM 3052 / OCM 3 / 743B)</name>
    <dbReference type="NCBI Taxonomy" id="573061"/>
    <lineage>
        <taxon>Bacteria</taxon>
        <taxon>Bacillati</taxon>
        <taxon>Bacillota</taxon>
        <taxon>Clostridia</taxon>
        <taxon>Eubacteriales</taxon>
        <taxon>Clostridiaceae</taxon>
        <taxon>Clostridium</taxon>
    </lineage>
</organism>
<dbReference type="InterPro" id="IPR003785">
    <property type="entry name" value="Creatininase/forma_Hydrolase"/>
</dbReference>
<dbReference type="STRING" id="573061.Clocel_3827"/>
<dbReference type="SUPFAM" id="SSF102215">
    <property type="entry name" value="Creatininase"/>
    <property type="match status" value="1"/>
</dbReference>
<comment type="cofactor">
    <cofactor evidence="1">
        <name>Zn(2+)</name>
        <dbReference type="ChEBI" id="CHEBI:29105"/>
    </cofactor>
</comment>
<dbReference type="KEGG" id="ccb:Clocel_3827"/>
<dbReference type="eggNOG" id="COG1402">
    <property type="taxonomic scope" value="Bacteria"/>
</dbReference>
<dbReference type="Proteomes" id="UP000002730">
    <property type="component" value="Chromosome"/>
</dbReference>
<proteinExistence type="inferred from homology"/>
<dbReference type="AlphaFoldDB" id="D9SKS5"/>
<reference evidence="6 7" key="1">
    <citation type="submission" date="2010-08" db="EMBL/GenBank/DDBJ databases">
        <title>Complete sequence of Clostridium cellulovorans 743B.</title>
        <authorList>
            <consortium name="US DOE Joint Genome Institute"/>
            <person name="Lucas S."/>
            <person name="Copeland A."/>
            <person name="Lapidus A."/>
            <person name="Cheng J.-F."/>
            <person name="Bruce D."/>
            <person name="Goodwin L."/>
            <person name="Pitluck S."/>
            <person name="Chertkov O."/>
            <person name="Detter J.C."/>
            <person name="Han C."/>
            <person name="Tapia R."/>
            <person name="Land M."/>
            <person name="Hauser L."/>
            <person name="Chang Y.-J."/>
            <person name="Jeffries C."/>
            <person name="Kyrpides N."/>
            <person name="Ivanova N."/>
            <person name="Mikhailova N."/>
            <person name="Hemme C.L."/>
            <person name="Woyke T."/>
        </authorList>
    </citation>
    <scope>NUCLEOTIDE SEQUENCE [LARGE SCALE GENOMIC DNA]</scope>
    <source>
        <strain evidence="7">ATCC 35296 / DSM 3052 / OCM 3 / 743B</strain>
    </source>
</reference>
<dbReference type="Gene3D" id="3.40.50.10310">
    <property type="entry name" value="Creatininase"/>
    <property type="match status" value="1"/>
</dbReference>
<evidence type="ECO:0000256" key="1">
    <source>
        <dbReference type="ARBA" id="ARBA00001947"/>
    </source>
</evidence>
<dbReference type="PANTHER" id="PTHR35005">
    <property type="entry name" value="3-DEHYDRO-SCYLLO-INOSOSE HYDROLASE"/>
    <property type="match status" value="1"/>
</dbReference>